<reference evidence="3" key="1">
    <citation type="submission" date="2021-01" db="EMBL/GenBank/DDBJ databases">
        <title>Adiantum capillus-veneris genome.</title>
        <authorList>
            <person name="Fang Y."/>
            <person name="Liao Q."/>
        </authorList>
    </citation>
    <scope>NUCLEOTIDE SEQUENCE</scope>
    <source>
        <strain evidence="3">H3</strain>
        <tissue evidence="3">Leaf</tissue>
    </source>
</reference>
<comment type="caution">
    <text evidence="3">The sequence shown here is derived from an EMBL/GenBank/DDBJ whole genome shotgun (WGS) entry which is preliminary data.</text>
</comment>
<dbReference type="SUPFAM" id="SSF55961">
    <property type="entry name" value="Bet v1-like"/>
    <property type="match status" value="1"/>
</dbReference>
<dbReference type="AlphaFoldDB" id="A0A9D4UNT9"/>
<dbReference type="InterPro" id="IPR009769">
    <property type="entry name" value="EDR2_C"/>
</dbReference>
<dbReference type="InterPro" id="IPR045096">
    <property type="entry name" value="EDR2-like"/>
</dbReference>
<feature type="domain" description="START" evidence="2">
    <location>
        <begin position="214"/>
        <end position="374"/>
    </location>
</feature>
<dbReference type="OrthoDB" id="9970435at2759"/>
<accession>A0A9D4UNT9</accession>
<sequence length="747" mass="84869">MEEDTSESPSAFGSKKTDNNSFFKSEDFSPAASDYQPNFIYEGPVYHMGVNRLGHHFCHHRFLRVRGTFVEMYKKEPAKAHRPIRQGVVGQFLKIEDLGRRRFEDEDFYVLKISNALDGTTKGEIACKTASDAQKWRDAFLQAKEEASVRFQKGSGRIPENADQFNLSGHRPRLRRYARDLTKLIKIGREHSLGHESLQAFGFEVKKGDDDILDEQDWRCVRNVNGIRILEDVSSENTTKEKVVILKSAGVIAASPSAVFEMLIDVQNPHRKEWDVLTADLKLVEEIDGHCDIVYGTFDPKYLRRWNSKRDFLFSRFWRHDPDNTYSIFQSSISHKDWPKRRGYRRIKLNTTTWEIKPLPFNRLNSSMSLVTQTMEIRSTGWGRWRKKYFAKLDKTMPYIVLCQVAGLRDYFAANPVPDDNIATVPTVRKSDPLGTSNETHEADDATQDEFYDAIAAVTDEEDDEDSGEELSKFEKVKSHRFKNIALGISAFTLPAKSLENELVSDSSPMEISPSDFKGSLCPASGIKDSNCWTEPGGREFMVRGKTYLKDYLKVSGGEPLLKLLAVDWFQSDNRIDAVVSNKNSLVQSEAAKKLPFLLVINLQVPATPNYSLVFYFGASKEIRKGSLLDRFVSGSDAYRDSRFKLIPRIAEGYWFVKRAVGTKACLLGKAVSCRYLREDNYLEIDVDIGSSSVARSIINLVLGHVTSLVVDMAVLIEGREESELPEYLIGTIRVSRVELQSAKSYD</sequence>
<dbReference type="InterPro" id="IPR023393">
    <property type="entry name" value="START-like_dom_sf"/>
</dbReference>
<protein>
    <recommendedName>
        <fullName evidence="2">START domain-containing protein</fullName>
    </recommendedName>
</protein>
<proteinExistence type="predicted"/>
<name>A0A9D4UNT9_ADICA</name>
<gene>
    <name evidence="3" type="ORF">GOP47_0015026</name>
</gene>
<dbReference type="Pfam" id="PF01852">
    <property type="entry name" value="START"/>
    <property type="match status" value="1"/>
</dbReference>
<dbReference type="InterPro" id="IPR002913">
    <property type="entry name" value="START_lipid-bd_dom"/>
</dbReference>
<evidence type="ECO:0000256" key="1">
    <source>
        <dbReference type="SAM" id="MobiDB-lite"/>
    </source>
</evidence>
<dbReference type="GO" id="GO:0008289">
    <property type="term" value="F:lipid binding"/>
    <property type="evidence" value="ECO:0007669"/>
    <property type="project" value="InterPro"/>
</dbReference>
<dbReference type="PROSITE" id="PS50848">
    <property type="entry name" value="START"/>
    <property type="match status" value="1"/>
</dbReference>
<evidence type="ECO:0000313" key="3">
    <source>
        <dbReference type="EMBL" id="KAI5070683.1"/>
    </source>
</evidence>
<feature type="region of interest" description="Disordered" evidence="1">
    <location>
        <begin position="424"/>
        <end position="445"/>
    </location>
</feature>
<evidence type="ECO:0000259" key="2">
    <source>
        <dbReference type="PROSITE" id="PS50848"/>
    </source>
</evidence>
<dbReference type="Pfam" id="PF07059">
    <property type="entry name" value="EDR2_C"/>
    <property type="match status" value="1"/>
</dbReference>
<dbReference type="EMBL" id="JABFUD020000014">
    <property type="protein sequence ID" value="KAI5070683.1"/>
    <property type="molecule type" value="Genomic_DNA"/>
</dbReference>
<dbReference type="Proteomes" id="UP000886520">
    <property type="component" value="Chromosome 14"/>
</dbReference>
<dbReference type="PANTHER" id="PTHR12136:SF47">
    <property type="entry name" value="ENHANCED DISEASE RESISTANCE PROTEIN (DUF1336)"/>
    <property type="match status" value="1"/>
</dbReference>
<organism evidence="3 4">
    <name type="scientific">Adiantum capillus-veneris</name>
    <name type="common">Maidenhair fern</name>
    <dbReference type="NCBI Taxonomy" id="13818"/>
    <lineage>
        <taxon>Eukaryota</taxon>
        <taxon>Viridiplantae</taxon>
        <taxon>Streptophyta</taxon>
        <taxon>Embryophyta</taxon>
        <taxon>Tracheophyta</taxon>
        <taxon>Polypodiopsida</taxon>
        <taxon>Polypodiidae</taxon>
        <taxon>Polypodiales</taxon>
        <taxon>Pteridineae</taxon>
        <taxon>Pteridaceae</taxon>
        <taxon>Vittarioideae</taxon>
        <taxon>Adiantum</taxon>
    </lineage>
</organism>
<dbReference type="PANTHER" id="PTHR12136">
    <property type="entry name" value="ENHANCED DISEASE RESISTANCE-RELATED"/>
    <property type="match status" value="1"/>
</dbReference>
<dbReference type="Gene3D" id="3.30.530.20">
    <property type="match status" value="1"/>
</dbReference>
<keyword evidence="4" id="KW-1185">Reference proteome</keyword>
<evidence type="ECO:0000313" key="4">
    <source>
        <dbReference type="Proteomes" id="UP000886520"/>
    </source>
</evidence>
<dbReference type="CDD" id="cd00177">
    <property type="entry name" value="START"/>
    <property type="match status" value="1"/>
</dbReference>